<protein>
    <submittedName>
        <fullName evidence="1">Str. FM013</fullName>
    </submittedName>
</protein>
<dbReference type="STRING" id="1429867.A0A0G4PC22"/>
<evidence type="ECO:0000313" key="2">
    <source>
        <dbReference type="Proteomes" id="UP000053732"/>
    </source>
</evidence>
<dbReference type="EMBL" id="HG793143">
    <property type="protein sequence ID" value="CRL23858.1"/>
    <property type="molecule type" value="Genomic_DNA"/>
</dbReference>
<sequence>MPTSPPRAITSENVLRSHISQEIFPRIRRGLRAGFNQLATLNLVDDLTCVSFDVGECAMILNPFTLDMSFYQLGVPVGTGPNRAPGAIKPSWKWSTAMATHPRIDVRTEYRQPLSQVNWYMKQHHSRYGFLMTERELLVFRRLDDNGNLELAAPIPFTSGGNATQPQLTVLLALWYLGMLAATDQGGDRWYM</sequence>
<keyword evidence="2" id="KW-1185">Reference proteome</keyword>
<reference evidence="1 2" key="1">
    <citation type="journal article" date="2014" name="Nat. Commun.">
        <title>Multiple recent horizontal transfers of a large genomic region in cheese making fungi.</title>
        <authorList>
            <person name="Cheeseman K."/>
            <person name="Ropars J."/>
            <person name="Renault P."/>
            <person name="Dupont J."/>
            <person name="Gouzy J."/>
            <person name="Branca A."/>
            <person name="Abraham A.L."/>
            <person name="Ceppi M."/>
            <person name="Conseiller E."/>
            <person name="Debuchy R."/>
            <person name="Malagnac F."/>
            <person name="Goarin A."/>
            <person name="Silar P."/>
            <person name="Lacoste S."/>
            <person name="Sallet E."/>
            <person name="Bensimon A."/>
            <person name="Giraud T."/>
            <person name="Brygoo Y."/>
        </authorList>
    </citation>
    <scope>NUCLEOTIDE SEQUENCE [LARGE SCALE GENOMIC DNA]</scope>
    <source>
        <strain evidence="2">FM 013</strain>
    </source>
</reference>
<gene>
    <name evidence="1" type="ORF">PCAMFM013_S010g000296</name>
</gene>
<evidence type="ECO:0000313" key="1">
    <source>
        <dbReference type="EMBL" id="CRL23858.1"/>
    </source>
</evidence>
<proteinExistence type="predicted"/>
<organism evidence="1 2">
    <name type="scientific">Penicillium camemberti (strain FM 013)</name>
    <dbReference type="NCBI Taxonomy" id="1429867"/>
    <lineage>
        <taxon>Eukaryota</taxon>
        <taxon>Fungi</taxon>
        <taxon>Dikarya</taxon>
        <taxon>Ascomycota</taxon>
        <taxon>Pezizomycotina</taxon>
        <taxon>Eurotiomycetes</taxon>
        <taxon>Eurotiomycetidae</taxon>
        <taxon>Eurotiales</taxon>
        <taxon>Aspergillaceae</taxon>
        <taxon>Penicillium</taxon>
    </lineage>
</organism>
<accession>A0A0G4PC22</accession>
<dbReference type="AlphaFoldDB" id="A0A0G4PC22"/>
<dbReference type="Proteomes" id="UP000053732">
    <property type="component" value="Unassembled WGS sequence"/>
</dbReference>
<name>A0A0G4PC22_PENC3</name>